<dbReference type="AlphaFoldDB" id="A0A1I3RR02"/>
<dbReference type="Proteomes" id="UP000199518">
    <property type="component" value="Unassembled WGS sequence"/>
</dbReference>
<evidence type="ECO:0000313" key="3">
    <source>
        <dbReference type="Proteomes" id="UP000199518"/>
    </source>
</evidence>
<gene>
    <name evidence="2" type="ORF">SAMN05421753_12164</name>
</gene>
<evidence type="ECO:0000256" key="1">
    <source>
        <dbReference type="SAM" id="Phobius"/>
    </source>
</evidence>
<dbReference type="InterPro" id="IPR005325">
    <property type="entry name" value="DUF308_memb"/>
</dbReference>
<feature type="transmembrane region" description="Helical" evidence="1">
    <location>
        <begin position="46"/>
        <end position="65"/>
    </location>
</feature>
<sequence>MNFSPQVSDLQGLKKDWYWLLVLGLSLVVLGTIAITVPFFATVEVVTILGILMLMAGIAQVISAFQTARWKGFLLQMLMGILYSVSGFLILENPVEGAAGLTLLMAAFFFTSGVFRIAVAMTERFHGWGWTLLNGAVNVLLGLVIWQQFPVSALWMIGLLVGIELLFNGWTWVMLAFAVKNIPEQQTYTN</sequence>
<dbReference type="RefSeq" id="WP_092056131.1">
    <property type="nucleotide sequence ID" value="NZ_FOQD01000021.1"/>
</dbReference>
<dbReference type="OrthoDB" id="9815400at2"/>
<dbReference type="PANTHER" id="PTHR34989">
    <property type="entry name" value="PROTEIN HDED"/>
    <property type="match status" value="1"/>
</dbReference>
<dbReference type="GO" id="GO:0005886">
    <property type="term" value="C:plasma membrane"/>
    <property type="evidence" value="ECO:0007669"/>
    <property type="project" value="TreeGrafter"/>
</dbReference>
<feature type="transmembrane region" description="Helical" evidence="1">
    <location>
        <begin position="131"/>
        <end position="149"/>
    </location>
</feature>
<feature type="transmembrane region" description="Helical" evidence="1">
    <location>
        <begin position="72"/>
        <end position="91"/>
    </location>
</feature>
<keyword evidence="3" id="KW-1185">Reference proteome</keyword>
<accession>A0A1I3RR02</accession>
<feature type="transmembrane region" description="Helical" evidence="1">
    <location>
        <begin position="155"/>
        <end position="179"/>
    </location>
</feature>
<feature type="transmembrane region" description="Helical" evidence="1">
    <location>
        <begin position="17"/>
        <end position="40"/>
    </location>
</feature>
<evidence type="ECO:0000313" key="2">
    <source>
        <dbReference type="EMBL" id="SFJ47721.1"/>
    </source>
</evidence>
<organism evidence="2 3">
    <name type="scientific">Planctomicrobium piriforme</name>
    <dbReference type="NCBI Taxonomy" id="1576369"/>
    <lineage>
        <taxon>Bacteria</taxon>
        <taxon>Pseudomonadati</taxon>
        <taxon>Planctomycetota</taxon>
        <taxon>Planctomycetia</taxon>
        <taxon>Planctomycetales</taxon>
        <taxon>Planctomycetaceae</taxon>
        <taxon>Planctomicrobium</taxon>
    </lineage>
</organism>
<feature type="transmembrane region" description="Helical" evidence="1">
    <location>
        <begin position="97"/>
        <end position="119"/>
    </location>
</feature>
<proteinExistence type="predicted"/>
<keyword evidence="1" id="KW-1133">Transmembrane helix</keyword>
<reference evidence="3" key="1">
    <citation type="submission" date="2016-10" db="EMBL/GenBank/DDBJ databases">
        <authorList>
            <person name="Varghese N."/>
            <person name="Submissions S."/>
        </authorList>
    </citation>
    <scope>NUCLEOTIDE SEQUENCE [LARGE SCALE GENOMIC DNA]</scope>
    <source>
        <strain evidence="3">DSM 26348</strain>
    </source>
</reference>
<dbReference type="STRING" id="1576369.SAMN05421753_12164"/>
<dbReference type="PANTHER" id="PTHR34989:SF1">
    <property type="entry name" value="PROTEIN HDED"/>
    <property type="match status" value="1"/>
</dbReference>
<protein>
    <submittedName>
        <fullName evidence="2">Uncharacterized membrane protein HdeD, DUF308 family</fullName>
    </submittedName>
</protein>
<dbReference type="EMBL" id="FOQD01000021">
    <property type="protein sequence ID" value="SFJ47721.1"/>
    <property type="molecule type" value="Genomic_DNA"/>
</dbReference>
<name>A0A1I3RR02_9PLAN</name>
<dbReference type="Pfam" id="PF03729">
    <property type="entry name" value="DUF308"/>
    <property type="match status" value="1"/>
</dbReference>
<dbReference type="InterPro" id="IPR052712">
    <property type="entry name" value="Acid_resist_chaperone_HdeD"/>
</dbReference>
<keyword evidence="1" id="KW-0472">Membrane</keyword>
<keyword evidence="1" id="KW-0812">Transmembrane</keyword>